<protein>
    <submittedName>
        <fullName evidence="1">Uncharacterized protein</fullName>
    </submittedName>
</protein>
<proteinExistence type="predicted"/>
<evidence type="ECO:0000313" key="1">
    <source>
        <dbReference type="EMBL" id="BAU28547.1"/>
    </source>
</evidence>
<organism evidence="1 2">
    <name type="scientific">Aneurinibacillus soli</name>
    <dbReference type="NCBI Taxonomy" id="1500254"/>
    <lineage>
        <taxon>Bacteria</taxon>
        <taxon>Bacillati</taxon>
        <taxon>Bacillota</taxon>
        <taxon>Bacilli</taxon>
        <taxon>Bacillales</taxon>
        <taxon>Paenibacillaceae</taxon>
        <taxon>Aneurinibacillus group</taxon>
        <taxon>Aneurinibacillus</taxon>
    </lineage>
</organism>
<dbReference type="AlphaFoldDB" id="A0A0U5C8B7"/>
<dbReference type="KEGG" id="asoc:CB4_02722"/>
<keyword evidence="2" id="KW-1185">Reference proteome</keyword>
<accession>A0A0U5C8B7</accession>
<dbReference type="EMBL" id="AP017312">
    <property type="protein sequence ID" value="BAU28547.1"/>
    <property type="molecule type" value="Genomic_DNA"/>
</dbReference>
<sequence>MKLIDLANKLIPAEIPVHEISLTILSQEKRLPAPAFWPKPNDIYKAGIMVPELKLEDSINTIQESVPDDPCIITTIENLLKENKIIGWQEAMSPHIYASFSILHELGHWYDYQDRYVAAGLGGAKYLSDYSEEQSKLRLNELIELTRKQIKGSQAHIQYLALFHKRYREHPFEQIADQFAICKLRELIK</sequence>
<name>A0A0U5C8B7_9BACL</name>
<evidence type="ECO:0000313" key="2">
    <source>
        <dbReference type="Proteomes" id="UP000217696"/>
    </source>
</evidence>
<gene>
    <name evidence="1" type="ORF">CB4_02722</name>
</gene>
<dbReference type="RefSeq" id="WP_096466294.1">
    <property type="nucleotide sequence ID" value="NZ_AP017312.1"/>
</dbReference>
<reference evidence="1 2" key="1">
    <citation type="submission" date="2015-12" db="EMBL/GenBank/DDBJ databases">
        <title>Genome sequence of Aneurinibacillus soli.</title>
        <authorList>
            <person name="Lee J.S."/>
            <person name="Lee K.C."/>
            <person name="Kim K.K."/>
            <person name="Lee B.W."/>
        </authorList>
    </citation>
    <scope>NUCLEOTIDE SEQUENCE [LARGE SCALE GENOMIC DNA]</scope>
    <source>
        <strain evidence="1 2">CB4</strain>
    </source>
</reference>
<dbReference type="OrthoDB" id="2083719at2"/>
<dbReference type="Proteomes" id="UP000217696">
    <property type="component" value="Chromosome"/>
</dbReference>